<organism evidence="2 3">
    <name type="scientific">Bifidobacterium asteroides</name>
    <dbReference type="NCBI Taxonomy" id="1684"/>
    <lineage>
        <taxon>Bacteria</taxon>
        <taxon>Bacillati</taxon>
        <taxon>Actinomycetota</taxon>
        <taxon>Actinomycetes</taxon>
        <taxon>Bifidobacteriales</taxon>
        <taxon>Bifidobacteriaceae</taxon>
        <taxon>Bifidobacterium</taxon>
    </lineage>
</organism>
<dbReference type="EMBL" id="WKKW01000001">
    <property type="protein sequence ID" value="MSD90202.1"/>
    <property type="molecule type" value="Genomic_DNA"/>
</dbReference>
<evidence type="ECO:0000313" key="3">
    <source>
        <dbReference type="Proteomes" id="UP000436357"/>
    </source>
</evidence>
<dbReference type="AlphaFoldDB" id="A0A6N7TSJ9"/>
<protein>
    <submittedName>
        <fullName evidence="2">Uncharacterized protein</fullName>
    </submittedName>
</protein>
<dbReference type="Proteomes" id="UP000436357">
    <property type="component" value="Unassembled WGS sequence"/>
</dbReference>
<proteinExistence type="predicted"/>
<feature type="region of interest" description="Disordered" evidence="1">
    <location>
        <begin position="1"/>
        <end position="20"/>
    </location>
</feature>
<reference evidence="2 3" key="1">
    <citation type="submission" date="2019-11" db="EMBL/GenBank/DDBJ databases">
        <title>Draft Genome Sequence of Plant Growth-Promoting Rhizosphere-Associated Bacteria.</title>
        <authorList>
            <person name="Vasilyev I.Y."/>
            <person name="Radchenko V."/>
            <person name="Ilnitskaya E.V."/>
        </authorList>
    </citation>
    <scope>NUCLEOTIDE SEQUENCE [LARGE SCALE GENOMIC DNA]</scope>
    <source>
        <strain evidence="2 3">VRA_9sq_n</strain>
    </source>
</reference>
<comment type="caution">
    <text evidence="2">The sequence shown here is derived from an EMBL/GenBank/DDBJ whole genome shotgun (WGS) entry which is preliminary data.</text>
</comment>
<evidence type="ECO:0000256" key="1">
    <source>
        <dbReference type="SAM" id="MobiDB-lite"/>
    </source>
</evidence>
<dbReference type="OrthoDB" id="9959646at2"/>
<accession>A0A6N7TSJ9</accession>
<evidence type="ECO:0000313" key="2">
    <source>
        <dbReference type="EMBL" id="MSD90202.1"/>
    </source>
</evidence>
<dbReference type="RefSeq" id="WP_154312507.1">
    <property type="nucleotide sequence ID" value="NZ_WKKW01000001.1"/>
</dbReference>
<sequence>MSTQSIPAAPTRRGDPETSYEAAETVNVNRMQAETVKALAGLREPVEEWRLQERVEQRLGCRLGDSTIRTRLKELVGKGVVVVTDRNGVSRAGHRCARYALAEMGVAA</sequence>
<name>A0A6N7TSJ9_9BIFI</name>
<gene>
    <name evidence="2" type="ORF">GKC41_00740</name>
</gene>